<protein>
    <submittedName>
        <fullName evidence="3">Filamentous hemagglutinin N-terminal domain-containing protein</fullName>
    </submittedName>
</protein>
<sequence length="160" mass="17538">MKMKMQKRKLYFFIVITRHCLLFSTQAIAQIVPDASLPNNSQVINQDNIHTINGGTRAGNNLFHSFEKFSVTTGDTAYFNNATDIQNIFSRVTGSSISNIDGILRANSTANLFLINPNGIIFGPNASLNLGGSFIGSTADSIIFADKFQFSATKATVQWH</sequence>
<feature type="signal peptide" evidence="1">
    <location>
        <begin position="1"/>
        <end position="29"/>
    </location>
</feature>
<dbReference type="InterPro" id="IPR008638">
    <property type="entry name" value="FhaB/CdiA-like_TPS"/>
</dbReference>
<proteinExistence type="predicted"/>
<evidence type="ECO:0000259" key="2">
    <source>
        <dbReference type="SMART" id="SM00912"/>
    </source>
</evidence>
<dbReference type="EMBL" id="CP045227">
    <property type="protein sequence ID" value="QFS49875.1"/>
    <property type="molecule type" value="Genomic_DNA"/>
</dbReference>
<evidence type="ECO:0000313" key="4">
    <source>
        <dbReference type="Proteomes" id="UP000326678"/>
    </source>
</evidence>
<dbReference type="AlphaFoldDB" id="A0A5P8WAQ9"/>
<feature type="domain" description="Filamentous haemagglutinin FhaB/tRNA nuclease CdiA-like TPS" evidence="2">
    <location>
        <begin position="33"/>
        <end position="145"/>
    </location>
</feature>
<organism evidence="3 4">
    <name type="scientific">Nostoc sphaeroides CCNUC1</name>
    <dbReference type="NCBI Taxonomy" id="2653204"/>
    <lineage>
        <taxon>Bacteria</taxon>
        <taxon>Bacillati</taxon>
        <taxon>Cyanobacteriota</taxon>
        <taxon>Cyanophyceae</taxon>
        <taxon>Nostocales</taxon>
        <taxon>Nostocaceae</taxon>
        <taxon>Nostoc</taxon>
    </lineage>
</organism>
<evidence type="ECO:0000313" key="3">
    <source>
        <dbReference type="EMBL" id="QFS49875.1"/>
    </source>
</evidence>
<dbReference type="Gene3D" id="2.160.20.10">
    <property type="entry name" value="Single-stranded right-handed beta-helix, Pectin lyase-like"/>
    <property type="match status" value="1"/>
</dbReference>
<name>A0A5P8WAQ9_9NOSO</name>
<dbReference type="Proteomes" id="UP000326678">
    <property type="component" value="Chromosome Gxm2"/>
</dbReference>
<evidence type="ECO:0000256" key="1">
    <source>
        <dbReference type="SAM" id="SignalP"/>
    </source>
</evidence>
<dbReference type="NCBIfam" id="TIGR01901">
    <property type="entry name" value="adhes_NPXG"/>
    <property type="match status" value="1"/>
</dbReference>
<dbReference type="InterPro" id="IPR011050">
    <property type="entry name" value="Pectin_lyase_fold/virulence"/>
</dbReference>
<feature type="chain" id="PRO_5025051742" evidence="1">
    <location>
        <begin position="30"/>
        <end position="160"/>
    </location>
</feature>
<dbReference type="InterPro" id="IPR012334">
    <property type="entry name" value="Pectin_lyas_fold"/>
</dbReference>
<dbReference type="KEGG" id="nsh:GXM_07369"/>
<dbReference type="SUPFAM" id="SSF51126">
    <property type="entry name" value="Pectin lyase-like"/>
    <property type="match status" value="1"/>
</dbReference>
<dbReference type="SMART" id="SM00912">
    <property type="entry name" value="Haemagg_act"/>
    <property type="match status" value="1"/>
</dbReference>
<gene>
    <name evidence="3" type="ORF">GXM_07369</name>
</gene>
<keyword evidence="1" id="KW-0732">Signal</keyword>
<reference evidence="3 4" key="1">
    <citation type="submission" date="2019-10" db="EMBL/GenBank/DDBJ databases">
        <title>Genomic and transcriptomic insights into the perfect genentic adaptation of a filamentous nitrogen-fixing cyanobacterium to rice fields.</title>
        <authorList>
            <person name="Chen Z."/>
        </authorList>
    </citation>
    <scope>NUCLEOTIDE SEQUENCE [LARGE SCALE GENOMIC DNA]</scope>
    <source>
        <strain evidence="3">CCNUC1</strain>
    </source>
</reference>
<keyword evidence="4" id="KW-1185">Reference proteome</keyword>
<dbReference type="Pfam" id="PF05860">
    <property type="entry name" value="TPS"/>
    <property type="match status" value="1"/>
</dbReference>
<accession>A0A5P8WAQ9</accession>